<organism evidence="2 3">
    <name type="scientific">Bifidobacterium dentium</name>
    <dbReference type="NCBI Taxonomy" id="1689"/>
    <lineage>
        <taxon>Bacteria</taxon>
        <taxon>Bacillati</taxon>
        <taxon>Actinomycetota</taxon>
        <taxon>Actinomycetes</taxon>
        <taxon>Bifidobacteriales</taxon>
        <taxon>Bifidobacteriaceae</taxon>
        <taxon>Bifidobacterium</taxon>
    </lineage>
</organism>
<dbReference type="EMBL" id="WDPD01000004">
    <property type="protein sequence ID" value="KAB7461539.1"/>
    <property type="molecule type" value="Genomic_DNA"/>
</dbReference>
<dbReference type="RefSeq" id="WP_129879932.1">
    <property type="nucleotide sequence ID" value="NZ_CACRSP010000006.1"/>
</dbReference>
<proteinExistence type="predicted"/>
<dbReference type="Gene3D" id="3.40.190.10">
    <property type="entry name" value="Periplasmic binding protein-like II"/>
    <property type="match status" value="1"/>
</dbReference>
<protein>
    <submittedName>
        <fullName evidence="2">ABC transporter substrate-binding protein</fullName>
    </submittedName>
</protein>
<evidence type="ECO:0000313" key="3">
    <source>
        <dbReference type="Proteomes" id="UP000429211"/>
    </source>
</evidence>
<dbReference type="AlphaFoldDB" id="A0A7J5TI56"/>
<feature type="region of interest" description="Disordered" evidence="1">
    <location>
        <begin position="254"/>
        <end position="273"/>
    </location>
</feature>
<dbReference type="InterPro" id="IPR006059">
    <property type="entry name" value="SBP"/>
</dbReference>
<evidence type="ECO:0000256" key="1">
    <source>
        <dbReference type="SAM" id="MobiDB-lite"/>
    </source>
</evidence>
<gene>
    <name evidence="2" type="ORF">GBB04_05600</name>
</gene>
<sequence>MTCGRQWKSWESSYGIIYLRRGGQGRVHLHHLARIPLFWEYKDANTTFEQEVKDAYLDDLRNLWDLYTTNSTVDAKMLSTKTYEDTTAEFSTGKVAFYQNGVWAYTQIKGNGVADEDLGMVPIYIGAEGEEVYGPASIYDASWAVNKKSSKKDQQATLDFLKWLVTSDEGKKTLSQDMGFSAPFTSFTPEDQPDNPLTTAALQYQENGVPYVRSFSLPSGTWQDGFTNALLNYSQGTGDWDAVKKAYVDNWPSEWQNNKETNGSMPVAQPFEE</sequence>
<feature type="compositionally biased region" description="Polar residues" evidence="1">
    <location>
        <begin position="254"/>
        <end position="264"/>
    </location>
</feature>
<dbReference type="Pfam" id="PF13416">
    <property type="entry name" value="SBP_bac_8"/>
    <property type="match status" value="1"/>
</dbReference>
<name>A0A7J5TI56_9BIFI</name>
<dbReference type="SUPFAM" id="SSF53850">
    <property type="entry name" value="Periplasmic binding protein-like II"/>
    <property type="match status" value="1"/>
</dbReference>
<comment type="caution">
    <text evidence="2">The sequence shown here is derived from an EMBL/GenBank/DDBJ whole genome shotgun (WGS) entry which is preliminary data.</text>
</comment>
<dbReference type="Proteomes" id="UP000429211">
    <property type="component" value="Unassembled WGS sequence"/>
</dbReference>
<reference evidence="2 3" key="1">
    <citation type="journal article" date="2019" name="Nat. Med.">
        <title>A library of human gut bacterial isolates paired with longitudinal multiomics data enables mechanistic microbiome research.</title>
        <authorList>
            <person name="Poyet M."/>
            <person name="Groussin M."/>
            <person name="Gibbons S.M."/>
            <person name="Avila-Pacheco J."/>
            <person name="Jiang X."/>
            <person name="Kearney S.M."/>
            <person name="Perrotta A.R."/>
            <person name="Berdy B."/>
            <person name="Zhao S."/>
            <person name="Lieberman T.D."/>
            <person name="Swanson P.K."/>
            <person name="Smith M."/>
            <person name="Roesemann S."/>
            <person name="Alexander J.E."/>
            <person name="Rich S.A."/>
            <person name="Livny J."/>
            <person name="Vlamakis H."/>
            <person name="Clish C."/>
            <person name="Bullock K."/>
            <person name="Deik A."/>
            <person name="Scott J."/>
            <person name="Pierce K.A."/>
            <person name="Xavier R.J."/>
            <person name="Alm E.J."/>
        </authorList>
    </citation>
    <scope>NUCLEOTIDE SEQUENCE [LARGE SCALE GENOMIC DNA]</scope>
    <source>
        <strain evidence="2 3">BIOML-A2</strain>
    </source>
</reference>
<evidence type="ECO:0000313" key="2">
    <source>
        <dbReference type="EMBL" id="KAB7461539.1"/>
    </source>
</evidence>
<accession>A0A7J5TI56</accession>